<dbReference type="Pfam" id="PF03315">
    <property type="entry name" value="SDH_beta"/>
    <property type="match status" value="1"/>
</dbReference>
<evidence type="ECO:0000256" key="11">
    <source>
        <dbReference type="RuleBase" id="RU366059"/>
    </source>
</evidence>
<evidence type="ECO:0000256" key="2">
    <source>
        <dbReference type="ARBA" id="ARBA00004742"/>
    </source>
</evidence>
<keyword evidence="15" id="KW-1185">Reference proteome</keyword>
<keyword evidence="7 11" id="KW-0408">Iron</keyword>
<evidence type="ECO:0000256" key="8">
    <source>
        <dbReference type="ARBA" id="ARBA00023014"/>
    </source>
</evidence>
<feature type="domain" description="Serine dehydratase-like alpha subunit" evidence="12">
    <location>
        <begin position="148"/>
        <end position="399"/>
    </location>
</feature>
<dbReference type="Proteomes" id="UP000187464">
    <property type="component" value="Chromosome I"/>
</dbReference>
<keyword evidence="6 11" id="KW-0479">Metal-binding</keyword>
<comment type="pathway">
    <text evidence="2">Carbohydrate biosynthesis; gluconeogenesis.</text>
</comment>
<comment type="similarity">
    <text evidence="3 11">Belongs to the iron-sulfur dependent L-serine dehydratase family.</text>
</comment>
<keyword evidence="9 11" id="KW-0456">Lyase</keyword>
<dbReference type="GO" id="GO:0046872">
    <property type="term" value="F:metal ion binding"/>
    <property type="evidence" value="ECO:0007669"/>
    <property type="project" value="UniProtKB-KW"/>
</dbReference>
<dbReference type="PANTHER" id="PTHR30182:SF1">
    <property type="entry name" value="L-SERINE DEHYDRATASE 1"/>
    <property type="match status" value="1"/>
</dbReference>
<dbReference type="PANTHER" id="PTHR30182">
    <property type="entry name" value="L-SERINE DEHYDRATASE"/>
    <property type="match status" value="1"/>
</dbReference>
<evidence type="ECO:0000256" key="1">
    <source>
        <dbReference type="ARBA" id="ARBA00001966"/>
    </source>
</evidence>
<dbReference type="InterPro" id="IPR051318">
    <property type="entry name" value="Fe-S_L-Ser"/>
</dbReference>
<organism evidence="14 15">
    <name type="scientific">Proteiniphilum saccharofermentans</name>
    <dbReference type="NCBI Taxonomy" id="1642647"/>
    <lineage>
        <taxon>Bacteria</taxon>
        <taxon>Pseudomonadati</taxon>
        <taxon>Bacteroidota</taxon>
        <taxon>Bacteroidia</taxon>
        <taxon>Bacteroidales</taxon>
        <taxon>Dysgonomonadaceae</taxon>
        <taxon>Proteiniphilum</taxon>
    </lineage>
</organism>
<evidence type="ECO:0000259" key="12">
    <source>
        <dbReference type="Pfam" id="PF03313"/>
    </source>
</evidence>
<keyword evidence="8 11" id="KW-0411">Iron-sulfur</keyword>
<comment type="cofactor">
    <cofactor evidence="1 11">
        <name>[4Fe-4S] cluster</name>
        <dbReference type="ChEBI" id="CHEBI:49883"/>
    </cofactor>
</comment>
<protein>
    <recommendedName>
        <fullName evidence="11">L-serine dehydratase</fullName>
        <ecNumber evidence="11">4.3.1.17</ecNumber>
    </recommendedName>
</protein>
<dbReference type="NCBIfam" id="TIGR00720">
    <property type="entry name" value="sda_mono"/>
    <property type="match status" value="1"/>
</dbReference>
<dbReference type="STRING" id="1642647.PSM36_1267"/>
<dbReference type="KEGG" id="psac:PSM36_1267"/>
<dbReference type="SUPFAM" id="SSF143548">
    <property type="entry name" value="Serine metabolism enzymes domain"/>
    <property type="match status" value="1"/>
</dbReference>
<reference evidence="14 15" key="1">
    <citation type="submission" date="2016-08" db="EMBL/GenBank/DDBJ databases">
        <authorList>
            <person name="Seilhamer J.J."/>
        </authorList>
    </citation>
    <scope>NUCLEOTIDE SEQUENCE [LARGE SCALE GENOMIC DNA]</scope>
    <source>
        <strain evidence="14">M3/6</strain>
    </source>
</reference>
<evidence type="ECO:0000256" key="5">
    <source>
        <dbReference type="ARBA" id="ARBA00022485"/>
    </source>
</evidence>
<dbReference type="GO" id="GO:0006094">
    <property type="term" value="P:gluconeogenesis"/>
    <property type="evidence" value="ECO:0007669"/>
    <property type="project" value="UniProtKB-KW"/>
</dbReference>
<dbReference type="AlphaFoldDB" id="A0A1R3SX46"/>
<dbReference type="GO" id="GO:0051539">
    <property type="term" value="F:4 iron, 4 sulfur cluster binding"/>
    <property type="evidence" value="ECO:0007669"/>
    <property type="project" value="UniProtKB-UniRule"/>
</dbReference>
<name>A0A1R3SX46_9BACT</name>
<dbReference type="Gene3D" id="3.30.1330.90">
    <property type="entry name" value="D-3-phosphoglycerate dehydrogenase, domain 3"/>
    <property type="match status" value="2"/>
</dbReference>
<evidence type="ECO:0000256" key="9">
    <source>
        <dbReference type="ARBA" id="ARBA00023239"/>
    </source>
</evidence>
<dbReference type="RefSeq" id="WP_076929821.1">
    <property type="nucleotide sequence ID" value="NZ_LT605205.1"/>
</dbReference>
<dbReference type="InterPro" id="IPR005131">
    <property type="entry name" value="Ser_deHydtase_bsu"/>
</dbReference>
<gene>
    <name evidence="14" type="ORF">PSM36_1267</name>
</gene>
<dbReference type="Pfam" id="PF03313">
    <property type="entry name" value="SDH_alpha"/>
    <property type="match status" value="1"/>
</dbReference>
<dbReference type="GO" id="GO:0003941">
    <property type="term" value="F:L-serine ammonia-lyase activity"/>
    <property type="evidence" value="ECO:0007669"/>
    <property type="project" value="UniProtKB-UniRule"/>
</dbReference>
<dbReference type="InterPro" id="IPR029009">
    <property type="entry name" value="ASB_dom_sf"/>
</dbReference>
<evidence type="ECO:0000256" key="3">
    <source>
        <dbReference type="ARBA" id="ARBA00008636"/>
    </source>
</evidence>
<keyword evidence="5 11" id="KW-0004">4Fe-4S</keyword>
<dbReference type="EC" id="4.3.1.17" evidence="11"/>
<evidence type="ECO:0000313" key="14">
    <source>
        <dbReference type="EMBL" id="SCD20091.1"/>
    </source>
</evidence>
<accession>A0A1R3SX46</accession>
<evidence type="ECO:0000256" key="7">
    <source>
        <dbReference type="ARBA" id="ARBA00023004"/>
    </source>
</evidence>
<evidence type="ECO:0000256" key="6">
    <source>
        <dbReference type="ARBA" id="ARBA00022723"/>
    </source>
</evidence>
<proteinExistence type="inferred from homology"/>
<sequence length="404" mass="43070">MQSIKELFRIGNGPSSSHTMGPKKAAAMFAEDHPETKRFVVTLYGSLAATGKGHLTDEAILSVLEPVAPTTIEWLPKTFLPFHPNALKLGAYGSDGKEIASQTVYSVGGGKISDGTKTIGITGNEGKDIYPMTTMTEVMEWCEKTGKSYWEYVGEHEGKEIWDYLSDVWDVMKAAVERGLDNEGILPGPLGLQRKAASYFIKAKGYKASLQSRGRVFAFALAVSEENASGGEIVTAPTCGSCGVVPAVLYHLEESRSFSKNRMLRALATAGLVGNIVKENASISGAEVGCQGEIGVACAMAAAAASQLFGGSPAQIEYAAEMGLEHHLGMTCDPVCGLVQIPCIERNAYAAARALDANLYSSFTDGIHRVSFDRVVNVMKETGHDLPSLYKETGEGGLAKGHIF</sequence>
<evidence type="ECO:0000259" key="13">
    <source>
        <dbReference type="Pfam" id="PF03315"/>
    </source>
</evidence>
<dbReference type="InterPro" id="IPR005130">
    <property type="entry name" value="Ser_deHydtase-like_asu"/>
</dbReference>
<feature type="domain" description="Serine dehydratase beta chain" evidence="13">
    <location>
        <begin position="3"/>
        <end position="73"/>
    </location>
</feature>
<evidence type="ECO:0000256" key="4">
    <source>
        <dbReference type="ARBA" id="ARBA00022432"/>
    </source>
</evidence>
<keyword evidence="4 11" id="KW-0312">Gluconeogenesis</keyword>
<dbReference type="EMBL" id="LT605205">
    <property type="protein sequence ID" value="SCD20091.1"/>
    <property type="molecule type" value="Genomic_DNA"/>
</dbReference>
<dbReference type="InterPro" id="IPR004644">
    <property type="entry name" value="Fe-S_L-Ser_mono"/>
</dbReference>
<evidence type="ECO:0000313" key="15">
    <source>
        <dbReference type="Proteomes" id="UP000187464"/>
    </source>
</evidence>
<evidence type="ECO:0000256" key="10">
    <source>
        <dbReference type="ARBA" id="ARBA00049406"/>
    </source>
</evidence>
<comment type="catalytic activity">
    <reaction evidence="10 11">
        <text>L-serine = pyruvate + NH4(+)</text>
        <dbReference type="Rhea" id="RHEA:19169"/>
        <dbReference type="ChEBI" id="CHEBI:15361"/>
        <dbReference type="ChEBI" id="CHEBI:28938"/>
        <dbReference type="ChEBI" id="CHEBI:33384"/>
        <dbReference type="EC" id="4.3.1.17"/>
    </reaction>
</comment>